<feature type="compositionally biased region" description="Low complexity" evidence="1">
    <location>
        <begin position="74"/>
        <end position="85"/>
    </location>
</feature>
<protein>
    <submittedName>
        <fullName evidence="2">Uncharacterized protein</fullName>
    </submittedName>
</protein>
<proteinExistence type="predicted"/>
<evidence type="ECO:0000313" key="2">
    <source>
        <dbReference type="EMBL" id="CCD25587.1"/>
    </source>
</evidence>
<dbReference type="EMBL" id="HE580272">
    <property type="protein sequence ID" value="CCD25587.1"/>
    <property type="molecule type" value="Genomic_DNA"/>
</dbReference>
<evidence type="ECO:0000256" key="1">
    <source>
        <dbReference type="SAM" id="MobiDB-lite"/>
    </source>
</evidence>
<dbReference type="Proteomes" id="UP000000689">
    <property type="component" value="Chromosome 6"/>
</dbReference>
<feature type="region of interest" description="Disordered" evidence="1">
    <location>
        <begin position="1"/>
        <end position="91"/>
    </location>
</feature>
<evidence type="ECO:0000313" key="3">
    <source>
        <dbReference type="Proteomes" id="UP000000689"/>
    </source>
</evidence>
<dbReference type="AlphaFoldDB" id="G0WCS6"/>
<dbReference type="HOGENOM" id="CLU_137501_0_0_1"/>
<feature type="compositionally biased region" description="Polar residues" evidence="1">
    <location>
        <begin position="24"/>
        <end position="39"/>
    </location>
</feature>
<gene>
    <name evidence="2" type="primary">NDAI0F02690</name>
    <name evidence="2" type="ordered locus">NDAI_0F02690</name>
</gene>
<accession>G0WCS6</accession>
<organism evidence="2 3">
    <name type="scientific">Naumovozyma dairenensis (strain ATCC 10597 / BCRC 20456 / CBS 421 / NBRC 0211 / NRRL Y-12639)</name>
    <name type="common">Saccharomyces dairenensis</name>
    <dbReference type="NCBI Taxonomy" id="1071378"/>
    <lineage>
        <taxon>Eukaryota</taxon>
        <taxon>Fungi</taxon>
        <taxon>Dikarya</taxon>
        <taxon>Ascomycota</taxon>
        <taxon>Saccharomycotina</taxon>
        <taxon>Saccharomycetes</taxon>
        <taxon>Saccharomycetales</taxon>
        <taxon>Saccharomycetaceae</taxon>
        <taxon>Naumovozyma</taxon>
    </lineage>
</organism>
<dbReference type="GeneID" id="11496925"/>
<keyword evidence="3" id="KW-1185">Reference proteome</keyword>
<reference evidence="2 3" key="1">
    <citation type="journal article" date="2011" name="Proc. Natl. Acad. Sci. U.S.A.">
        <title>Evolutionary erosion of yeast sex chromosomes by mating-type switching accidents.</title>
        <authorList>
            <person name="Gordon J.L."/>
            <person name="Armisen D."/>
            <person name="Proux-Wera E."/>
            <person name="Oheigeartaigh S.S."/>
            <person name="Byrne K.P."/>
            <person name="Wolfe K.H."/>
        </authorList>
    </citation>
    <scope>NUCLEOTIDE SEQUENCE [LARGE SCALE GENOMIC DNA]</scope>
    <source>
        <strain evidence="3">ATCC 10597 / BCRC 20456 / CBS 421 / NBRC 0211 / NRRL Y-12639</strain>
    </source>
</reference>
<feature type="compositionally biased region" description="Basic residues" evidence="1">
    <location>
        <begin position="59"/>
        <end position="73"/>
    </location>
</feature>
<dbReference type="RefSeq" id="XP_003670830.1">
    <property type="nucleotide sequence ID" value="XM_003670782.1"/>
</dbReference>
<dbReference type="KEGG" id="ndi:NDAI_0F02690"/>
<sequence>MLNTSTAHAQRSYPADTLPHKLPNINQTGYSSPKPQWNQDKSHTRFNTPKRPQFINNTKPHRNFKQFSKRRNYQHSNRNQSNQHNTCCRDPQNKLKQNCSNALSKAPKPGAHEVQHIAEHEQTHFRSLSDSFTF</sequence>
<name>G0WCS6_NAUDC</name>